<dbReference type="Pfam" id="PF00578">
    <property type="entry name" value="AhpC-TSA"/>
    <property type="match status" value="1"/>
</dbReference>
<comment type="caution">
    <text evidence="4">The sequence shown here is derived from an EMBL/GenBank/DDBJ whole genome shotgun (WGS) entry which is preliminary data.</text>
</comment>
<feature type="domain" description="Thioredoxin" evidence="3">
    <location>
        <begin position="85"/>
        <end position="221"/>
    </location>
</feature>
<dbReference type="InterPro" id="IPR000866">
    <property type="entry name" value="AhpC/TSA"/>
</dbReference>
<dbReference type="PANTHER" id="PTHR42852">
    <property type="entry name" value="THIOL:DISULFIDE INTERCHANGE PROTEIN DSBE"/>
    <property type="match status" value="1"/>
</dbReference>
<evidence type="ECO:0000256" key="1">
    <source>
        <dbReference type="ARBA" id="ARBA00023284"/>
    </source>
</evidence>
<dbReference type="InterPro" id="IPR036249">
    <property type="entry name" value="Thioredoxin-like_sf"/>
</dbReference>
<dbReference type="InterPro" id="IPR013766">
    <property type="entry name" value="Thioredoxin_domain"/>
</dbReference>
<evidence type="ECO:0000256" key="2">
    <source>
        <dbReference type="SAM" id="Phobius"/>
    </source>
</evidence>
<dbReference type="InterPro" id="IPR017937">
    <property type="entry name" value="Thioredoxin_CS"/>
</dbReference>
<dbReference type="CDD" id="cd02966">
    <property type="entry name" value="TlpA_like_family"/>
    <property type="match status" value="1"/>
</dbReference>
<dbReference type="SUPFAM" id="SSF52833">
    <property type="entry name" value="Thioredoxin-like"/>
    <property type="match status" value="1"/>
</dbReference>
<sequence length="221" mass="25411">MEDFIGNNIKFIAEWGQLITAGIILLSLFLLFLIGRRNRYFLPKGFFGYLGAVGLLLLILLSSLVFMRITKIKPGVMVIIDQLETIKGQPAPSLNFKLVSDNSEHSIEEFKGDVVLLNFWATWCAPCLKEMPDLNRLQEKYKDKGLTVIALSDEKRERLLKFAERKPFEALSAYTEKFKWVQLGSERPATFLINKEGVVKAYFTGSYDFDFFESEILKYLQ</sequence>
<reference evidence="4 5" key="1">
    <citation type="submission" date="2020-01" db="EMBL/GenBank/DDBJ databases">
        <title>Leptobacterium flavescens.</title>
        <authorList>
            <person name="Wang G."/>
        </authorList>
    </citation>
    <scope>NUCLEOTIDE SEQUENCE [LARGE SCALE GENOMIC DNA]</scope>
    <source>
        <strain evidence="4 5">KCTC 22160</strain>
    </source>
</reference>
<gene>
    <name evidence="4" type="ORF">GWK08_14845</name>
</gene>
<evidence type="ECO:0000259" key="3">
    <source>
        <dbReference type="PROSITE" id="PS51352"/>
    </source>
</evidence>
<dbReference type="GO" id="GO:0016209">
    <property type="term" value="F:antioxidant activity"/>
    <property type="evidence" value="ECO:0007669"/>
    <property type="project" value="InterPro"/>
</dbReference>
<keyword evidence="1" id="KW-0676">Redox-active center</keyword>
<keyword evidence="2" id="KW-0812">Transmembrane</keyword>
<dbReference type="InterPro" id="IPR050553">
    <property type="entry name" value="Thioredoxin_ResA/DsbE_sf"/>
</dbReference>
<dbReference type="PROSITE" id="PS00194">
    <property type="entry name" value="THIOREDOXIN_1"/>
    <property type="match status" value="1"/>
</dbReference>
<feature type="transmembrane region" description="Helical" evidence="2">
    <location>
        <begin position="46"/>
        <end position="67"/>
    </location>
</feature>
<dbReference type="AlphaFoldDB" id="A0A6P0UQE3"/>
<accession>A0A6P0UQE3</accession>
<dbReference type="Gene3D" id="3.40.30.10">
    <property type="entry name" value="Glutaredoxin"/>
    <property type="match status" value="1"/>
</dbReference>
<dbReference type="PANTHER" id="PTHR42852:SF13">
    <property type="entry name" value="PROTEIN DIPZ"/>
    <property type="match status" value="1"/>
</dbReference>
<keyword evidence="2" id="KW-0472">Membrane</keyword>
<protein>
    <submittedName>
        <fullName evidence="4">Redoxin domain-containing protein</fullName>
    </submittedName>
</protein>
<dbReference type="RefSeq" id="WP_163608012.1">
    <property type="nucleotide sequence ID" value="NZ_JAABOO010000003.1"/>
</dbReference>
<keyword evidence="2" id="KW-1133">Transmembrane helix</keyword>
<dbReference type="EMBL" id="JAABOO010000003">
    <property type="protein sequence ID" value="NER14732.1"/>
    <property type="molecule type" value="Genomic_DNA"/>
</dbReference>
<dbReference type="Proteomes" id="UP000468581">
    <property type="component" value="Unassembled WGS sequence"/>
</dbReference>
<organism evidence="4 5">
    <name type="scientific">Leptobacterium flavescens</name>
    <dbReference type="NCBI Taxonomy" id="472055"/>
    <lineage>
        <taxon>Bacteria</taxon>
        <taxon>Pseudomonadati</taxon>
        <taxon>Bacteroidota</taxon>
        <taxon>Flavobacteriia</taxon>
        <taxon>Flavobacteriales</taxon>
        <taxon>Flavobacteriaceae</taxon>
        <taxon>Leptobacterium</taxon>
    </lineage>
</organism>
<dbReference type="PROSITE" id="PS51352">
    <property type="entry name" value="THIOREDOXIN_2"/>
    <property type="match status" value="1"/>
</dbReference>
<dbReference type="GO" id="GO:0016491">
    <property type="term" value="F:oxidoreductase activity"/>
    <property type="evidence" value="ECO:0007669"/>
    <property type="project" value="InterPro"/>
</dbReference>
<keyword evidence="5" id="KW-1185">Reference proteome</keyword>
<proteinExistence type="predicted"/>
<evidence type="ECO:0000313" key="5">
    <source>
        <dbReference type="Proteomes" id="UP000468581"/>
    </source>
</evidence>
<feature type="transmembrane region" description="Helical" evidence="2">
    <location>
        <begin position="12"/>
        <end position="34"/>
    </location>
</feature>
<name>A0A6P0UQE3_9FLAO</name>
<evidence type="ECO:0000313" key="4">
    <source>
        <dbReference type="EMBL" id="NER14732.1"/>
    </source>
</evidence>